<comment type="caution">
    <text evidence="4">The sequence shown here is derived from an EMBL/GenBank/DDBJ whole genome shotgun (WGS) entry which is preliminary data.</text>
</comment>
<proteinExistence type="predicted"/>
<dbReference type="Proteomes" id="UP001050691">
    <property type="component" value="Unassembled WGS sequence"/>
</dbReference>
<accession>A0AAV5A9P2</accession>
<dbReference type="GO" id="GO:0005975">
    <property type="term" value="P:carbohydrate metabolic process"/>
    <property type="evidence" value="ECO:0007669"/>
    <property type="project" value="InterPro"/>
</dbReference>
<dbReference type="Gene3D" id="1.50.10.10">
    <property type="match status" value="1"/>
</dbReference>
<dbReference type="SUPFAM" id="SSF48208">
    <property type="entry name" value="Six-hairpin glycosidases"/>
    <property type="match status" value="1"/>
</dbReference>
<dbReference type="Pfam" id="PF17389">
    <property type="entry name" value="Bac_rhamnosid6H"/>
    <property type="match status" value="1"/>
</dbReference>
<keyword evidence="5" id="KW-1185">Reference proteome</keyword>
<dbReference type="AlphaFoldDB" id="A0AAV5A9P2"/>
<dbReference type="InterPro" id="IPR008928">
    <property type="entry name" value="6-hairpin_glycosidase_sf"/>
</dbReference>
<dbReference type="PANTHER" id="PTHR34987">
    <property type="entry name" value="C, PUTATIVE (AFU_ORTHOLOGUE AFUA_3G02880)-RELATED"/>
    <property type="match status" value="1"/>
</dbReference>
<evidence type="ECO:0000313" key="5">
    <source>
        <dbReference type="Proteomes" id="UP001050691"/>
    </source>
</evidence>
<evidence type="ECO:0000259" key="3">
    <source>
        <dbReference type="Pfam" id="PF17390"/>
    </source>
</evidence>
<dbReference type="InterPro" id="IPR035398">
    <property type="entry name" value="Bac_rhamnosid_C"/>
</dbReference>
<feature type="chain" id="PRO_5043853824" description="Glycoside hydrolase family 78 protein" evidence="1">
    <location>
        <begin position="21"/>
        <end position="682"/>
    </location>
</feature>
<feature type="signal peptide" evidence="1">
    <location>
        <begin position="1"/>
        <end position="20"/>
    </location>
</feature>
<evidence type="ECO:0000259" key="2">
    <source>
        <dbReference type="Pfam" id="PF17389"/>
    </source>
</evidence>
<dbReference type="EMBL" id="BPWL01000004">
    <property type="protein sequence ID" value="GJJ09716.1"/>
    <property type="molecule type" value="Genomic_DNA"/>
</dbReference>
<reference evidence="4" key="1">
    <citation type="submission" date="2021-10" db="EMBL/GenBank/DDBJ databases">
        <title>De novo Genome Assembly of Clathrus columnatus (Basidiomycota, Fungi) Using Illumina and Nanopore Sequence Data.</title>
        <authorList>
            <person name="Ogiso-Tanaka E."/>
            <person name="Itagaki H."/>
            <person name="Hosoya T."/>
            <person name="Hosaka K."/>
        </authorList>
    </citation>
    <scope>NUCLEOTIDE SEQUENCE</scope>
    <source>
        <strain evidence="4">MO-923</strain>
    </source>
</reference>
<evidence type="ECO:0000313" key="4">
    <source>
        <dbReference type="EMBL" id="GJJ09716.1"/>
    </source>
</evidence>
<feature type="domain" description="Alpha-L-rhamnosidase C-terminal" evidence="3">
    <location>
        <begin position="592"/>
        <end position="659"/>
    </location>
</feature>
<dbReference type="GO" id="GO:0003824">
    <property type="term" value="F:catalytic activity"/>
    <property type="evidence" value="ECO:0007669"/>
    <property type="project" value="UniProtKB-ARBA"/>
</dbReference>
<organism evidence="4 5">
    <name type="scientific">Clathrus columnatus</name>
    <dbReference type="NCBI Taxonomy" id="1419009"/>
    <lineage>
        <taxon>Eukaryota</taxon>
        <taxon>Fungi</taxon>
        <taxon>Dikarya</taxon>
        <taxon>Basidiomycota</taxon>
        <taxon>Agaricomycotina</taxon>
        <taxon>Agaricomycetes</taxon>
        <taxon>Phallomycetidae</taxon>
        <taxon>Phallales</taxon>
        <taxon>Clathraceae</taxon>
        <taxon>Clathrus</taxon>
    </lineage>
</organism>
<sequence length="682" mass="74349">MLQLLVNAFIILSTTVSIHALAPSGVWDTFNLAPSSRTVYPVGVKKVNGNVKGTIENNGFMTLEPESWVTFDFGKEIGGWVSFSFSPPSSNLRLAFTESPQFIGPISDDSSYPSANMSYDGALNVVVPNNSNGGDEGWTDWTMPREKLRGGFRYLTVVGGSTKTLVSNISVSIEFMPHWEGVRDLREYSGYFYTSETELLNKAWYAGAYTVQTNTVPINTGRQVPFVNSALGWLNNATLTFNVSSDPAITPIIVDGAKRDRAVWPGDMGIAVPTQFVSTFDLTPTRNALSTMFESLNPKTGALDESGPPLSQTGSDTYHMHTLIGTYNYWLYSGDDEWVNTIWTNYTKAVSYLAGRVDQTGLLDVLGLRDWARLGQGGHNSEANALYYRVLTTASILAQIPSLPSPSLNLATEWSKNATLLKGVYNTLLWDDTAGMYKDNTTNTTLHPQDGNSFAVLYNLTLNDTQATRISAGLTKNWNNIGAVAPELPGTISPFISGFEVQAHFTAGNDDRALDLINRTWGYMVNTPLSVQSTLLEGFTSNGSIWYRAADGYNFDPSYTSHSHGWSSGATSALTFYVLGLQVVQSQGSVWKVEPHPGSNLNNAEGGFETNLGWFGVQWNIDRSGKSGKKLTISIDVPSTSTRGSVVLPPSFRGKVVVDGKQAENWDVELDGGKHVIVGYAN</sequence>
<dbReference type="InterPro" id="IPR035396">
    <property type="entry name" value="Bac_rhamnosid6H"/>
</dbReference>
<evidence type="ECO:0008006" key="6">
    <source>
        <dbReference type="Google" id="ProtNLM"/>
    </source>
</evidence>
<dbReference type="Pfam" id="PF17390">
    <property type="entry name" value="Bac_rhamnosid_C"/>
    <property type="match status" value="1"/>
</dbReference>
<name>A0AAV5A9P2_9AGAM</name>
<dbReference type="InterPro" id="IPR012341">
    <property type="entry name" value="6hp_glycosidase-like_sf"/>
</dbReference>
<keyword evidence="1" id="KW-0732">Signal</keyword>
<feature type="domain" description="Alpha-L-rhamnosidase six-hairpin glycosidase" evidence="2">
    <location>
        <begin position="234"/>
        <end position="476"/>
    </location>
</feature>
<dbReference type="PANTHER" id="PTHR34987:SF6">
    <property type="entry name" value="ALPHA-L-RHAMNOSIDASE SIX-HAIRPIN GLYCOSIDASE DOMAIN-CONTAINING PROTEIN"/>
    <property type="match status" value="1"/>
</dbReference>
<evidence type="ECO:0000256" key="1">
    <source>
        <dbReference type="SAM" id="SignalP"/>
    </source>
</evidence>
<gene>
    <name evidence="4" type="ORF">Clacol_003940</name>
</gene>
<protein>
    <recommendedName>
        <fullName evidence="6">Glycoside hydrolase family 78 protein</fullName>
    </recommendedName>
</protein>
<dbReference type="Gene3D" id="2.60.420.10">
    <property type="entry name" value="Maltose phosphorylase, domain 3"/>
    <property type="match status" value="1"/>
</dbReference>